<dbReference type="PANTHER" id="PTHR30023">
    <property type="entry name" value="D-ALANYL-D-ALANINE CARBOXYPEPTIDASE"/>
    <property type="match status" value="1"/>
</dbReference>
<keyword evidence="4" id="KW-1185">Reference proteome</keyword>
<dbReference type="PRINTS" id="PR00922">
    <property type="entry name" value="DADACBPTASE3"/>
</dbReference>
<dbReference type="STRING" id="313628.LNTAR_12611"/>
<organism evidence="3 4">
    <name type="scientific">Lentisphaera araneosa HTCC2155</name>
    <dbReference type="NCBI Taxonomy" id="313628"/>
    <lineage>
        <taxon>Bacteria</taxon>
        <taxon>Pseudomonadati</taxon>
        <taxon>Lentisphaerota</taxon>
        <taxon>Lentisphaeria</taxon>
        <taxon>Lentisphaerales</taxon>
        <taxon>Lentisphaeraceae</taxon>
        <taxon>Lentisphaera</taxon>
    </lineage>
</organism>
<dbReference type="RefSeq" id="WP_007278189.1">
    <property type="nucleotide sequence ID" value="NZ_ABCK01000006.1"/>
</dbReference>
<evidence type="ECO:0000313" key="3">
    <source>
        <dbReference type="EMBL" id="EDM28197.1"/>
    </source>
</evidence>
<name>A6DJX3_9BACT</name>
<comment type="caution">
    <text evidence="3">The sequence shown here is derived from an EMBL/GenBank/DDBJ whole genome shotgun (WGS) entry which is preliminary data.</text>
</comment>
<dbReference type="GO" id="GO:0004185">
    <property type="term" value="F:serine-type carboxypeptidase activity"/>
    <property type="evidence" value="ECO:0007669"/>
    <property type="project" value="InterPro"/>
</dbReference>
<reference evidence="3 4" key="1">
    <citation type="journal article" date="2010" name="J. Bacteriol.">
        <title>Genome sequence of Lentisphaera araneosa HTCC2155T, the type species of the order Lentisphaerales in the phylum Lentisphaerae.</title>
        <authorList>
            <person name="Thrash J.C."/>
            <person name="Cho J.C."/>
            <person name="Vergin K.L."/>
            <person name="Morris R.M."/>
            <person name="Giovannoni S.J."/>
        </authorList>
    </citation>
    <scope>NUCLEOTIDE SEQUENCE [LARGE SCALE GENOMIC DNA]</scope>
    <source>
        <strain evidence="3 4">HTCC2155</strain>
    </source>
</reference>
<gene>
    <name evidence="3" type="ORF">LNTAR_12611</name>
</gene>
<evidence type="ECO:0000256" key="2">
    <source>
        <dbReference type="ARBA" id="ARBA00022801"/>
    </source>
</evidence>
<accession>A6DJX3</accession>
<evidence type="ECO:0000256" key="1">
    <source>
        <dbReference type="ARBA" id="ARBA00006096"/>
    </source>
</evidence>
<dbReference type="Gene3D" id="3.40.710.10">
    <property type="entry name" value="DD-peptidase/beta-lactamase superfamily"/>
    <property type="match status" value="1"/>
</dbReference>
<dbReference type="PANTHER" id="PTHR30023:SF0">
    <property type="entry name" value="PENICILLIN-SENSITIVE CARBOXYPEPTIDASE A"/>
    <property type="match status" value="1"/>
</dbReference>
<dbReference type="eggNOG" id="COG2027">
    <property type="taxonomic scope" value="Bacteria"/>
</dbReference>
<dbReference type="InterPro" id="IPR000667">
    <property type="entry name" value="Peptidase_S13"/>
</dbReference>
<dbReference type="EMBL" id="ABCK01000006">
    <property type="protein sequence ID" value="EDM28197.1"/>
    <property type="molecule type" value="Genomic_DNA"/>
</dbReference>
<keyword evidence="3" id="KW-0645">Protease</keyword>
<dbReference type="InterPro" id="IPR012338">
    <property type="entry name" value="Beta-lactam/transpept-like"/>
</dbReference>
<dbReference type="Proteomes" id="UP000004947">
    <property type="component" value="Unassembled WGS sequence"/>
</dbReference>
<dbReference type="GO" id="GO:0000270">
    <property type="term" value="P:peptidoglycan metabolic process"/>
    <property type="evidence" value="ECO:0007669"/>
    <property type="project" value="TreeGrafter"/>
</dbReference>
<dbReference type="Pfam" id="PF02113">
    <property type="entry name" value="Peptidase_S13"/>
    <property type="match status" value="1"/>
</dbReference>
<dbReference type="SUPFAM" id="SSF56601">
    <property type="entry name" value="beta-lactamase/transpeptidase-like"/>
    <property type="match status" value="1"/>
</dbReference>
<protein>
    <submittedName>
        <fullName evidence="3">D-alanyl-D-alanine carboxypeptidase</fullName>
    </submittedName>
</protein>
<dbReference type="GO" id="GO:0006508">
    <property type="term" value="P:proteolysis"/>
    <property type="evidence" value="ECO:0007669"/>
    <property type="project" value="InterPro"/>
</dbReference>
<comment type="similarity">
    <text evidence="1">Belongs to the peptidase S13 family.</text>
</comment>
<dbReference type="AlphaFoldDB" id="A6DJX3"/>
<dbReference type="OrthoDB" id="9802627at2"/>
<keyword evidence="2" id="KW-0378">Hydrolase</keyword>
<evidence type="ECO:0000313" key="4">
    <source>
        <dbReference type="Proteomes" id="UP000004947"/>
    </source>
</evidence>
<proteinExistence type="inferred from homology"/>
<sequence>MLSYCVTSLDGREIKSLRPSAALMPASNTKLFTCALALESFDPYTSPGNDLELFIEDKCLQLNFHGNLFFSARYREPQFIDSAITQLAQAIKETGQSRFKSLHLHCETPFLKPLPDYPCVSFISFNENTVDVSVKNAEVTTSPARQSSFELIADTKISSQSRTNSSIFYKPHVNSEDYWRLEGNNWTYEILKAELHKHGIHIDTQSDTALRNPQKLQSFSSPISTLDLITSSLRFSDNFRAELLALHLRRMQKTADLNSGFNSLRKSIDLKKSLLMDGSGLSRLNRSSTRDICKLLSHMHQSKHRELWHRAMAYAGQEGTLSKTSKNLLPQNRFWGKTGTLRDARALSGYYRKQNGEIVIVSVLQNQANCSKFSESVIKLLREIDEEQTNTN</sequence>
<keyword evidence="3" id="KW-0121">Carboxypeptidase</keyword>